<gene>
    <name evidence="2" type="ORF">FJTKL_05244</name>
</gene>
<organism evidence="2 3">
    <name type="scientific">Diaporthe vaccinii</name>
    <dbReference type="NCBI Taxonomy" id="105482"/>
    <lineage>
        <taxon>Eukaryota</taxon>
        <taxon>Fungi</taxon>
        <taxon>Dikarya</taxon>
        <taxon>Ascomycota</taxon>
        <taxon>Pezizomycotina</taxon>
        <taxon>Sordariomycetes</taxon>
        <taxon>Sordariomycetidae</taxon>
        <taxon>Diaporthales</taxon>
        <taxon>Diaporthaceae</taxon>
        <taxon>Diaporthe</taxon>
        <taxon>Diaporthe eres species complex</taxon>
    </lineage>
</organism>
<feature type="transmembrane region" description="Helical" evidence="1">
    <location>
        <begin position="111"/>
        <end position="132"/>
    </location>
</feature>
<evidence type="ECO:0000313" key="3">
    <source>
        <dbReference type="Proteomes" id="UP001600888"/>
    </source>
</evidence>
<dbReference type="EMBL" id="JBAWTH010000001">
    <property type="protein sequence ID" value="KAL2293310.1"/>
    <property type="molecule type" value="Genomic_DNA"/>
</dbReference>
<protein>
    <submittedName>
        <fullName evidence="2">Uncharacterized protein</fullName>
    </submittedName>
</protein>
<feature type="transmembrane region" description="Helical" evidence="1">
    <location>
        <begin position="15"/>
        <end position="33"/>
    </location>
</feature>
<evidence type="ECO:0000256" key="1">
    <source>
        <dbReference type="SAM" id="Phobius"/>
    </source>
</evidence>
<reference evidence="2 3" key="1">
    <citation type="submission" date="2024-03" db="EMBL/GenBank/DDBJ databases">
        <title>A high-quality draft genome sequence of Diaporthe vaccinii, a causative agent of upright dieback and viscid rot disease in cranberry plants.</title>
        <authorList>
            <person name="Sarrasin M."/>
            <person name="Lang B.F."/>
            <person name="Burger G."/>
        </authorList>
    </citation>
    <scope>NUCLEOTIDE SEQUENCE [LARGE SCALE GENOMIC DNA]</scope>
    <source>
        <strain evidence="2 3">IS7</strain>
    </source>
</reference>
<comment type="caution">
    <text evidence="2">The sequence shown here is derived from an EMBL/GenBank/DDBJ whole genome shotgun (WGS) entry which is preliminary data.</text>
</comment>
<evidence type="ECO:0000313" key="2">
    <source>
        <dbReference type="EMBL" id="KAL2293310.1"/>
    </source>
</evidence>
<name>A0ABR4FF34_9PEZI</name>
<accession>A0ABR4FF34</accession>
<keyword evidence="1" id="KW-0812">Transmembrane</keyword>
<keyword evidence="1" id="KW-1133">Transmembrane helix</keyword>
<feature type="transmembrane region" description="Helical" evidence="1">
    <location>
        <begin position="81"/>
        <end position="104"/>
    </location>
</feature>
<keyword evidence="1" id="KW-0472">Membrane</keyword>
<dbReference type="Proteomes" id="UP001600888">
    <property type="component" value="Unassembled WGS sequence"/>
</dbReference>
<proteinExistence type="predicted"/>
<keyword evidence="3" id="KW-1185">Reference proteome</keyword>
<sequence length="177" mass="19311">MPTYPNDSTMSSTVFLRRTTILSFAPAFLILLIHGISSSWAFPALGILPLAVSAVLGALLLHRDRVAALGSPIQALSARNIFYADSALAVWYFAFLIPTWVFLGRPSDEELIILGTYGSVFLMVNLGIHFYFAAAEALHIITTNRSPFSSLAAEYTPLNEEYRDDLADIEEGNAGPV</sequence>
<feature type="transmembrane region" description="Helical" evidence="1">
    <location>
        <begin position="40"/>
        <end position="61"/>
    </location>
</feature>